<dbReference type="InterPro" id="IPR051606">
    <property type="entry name" value="Polyketide_Oxido-like"/>
</dbReference>
<feature type="domain" description="NAD(P)-binding" evidence="1">
    <location>
        <begin position="16"/>
        <end position="212"/>
    </location>
</feature>
<dbReference type="SUPFAM" id="SSF51735">
    <property type="entry name" value="NAD(P)-binding Rossmann-fold domains"/>
    <property type="match status" value="1"/>
</dbReference>
<dbReference type="Gene3D" id="3.40.50.720">
    <property type="entry name" value="NAD(P)-binding Rossmann-like Domain"/>
    <property type="match status" value="1"/>
</dbReference>
<dbReference type="AlphaFoldDB" id="A0A966DS22"/>
<evidence type="ECO:0000313" key="3">
    <source>
        <dbReference type="Proteomes" id="UP000638732"/>
    </source>
</evidence>
<organism evidence="2 3">
    <name type="scientific">Mucilaginibacter agri</name>
    <dbReference type="NCBI Taxonomy" id="2695265"/>
    <lineage>
        <taxon>Bacteria</taxon>
        <taxon>Pseudomonadati</taxon>
        <taxon>Bacteroidota</taxon>
        <taxon>Sphingobacteriia</taxon>
        <taxon>Sphingobacteriales</taxon>
        <taxon>Sphingobacteriaceae</taxon>
        <taxon>Mucilaginibacter</taxon>
    </lineage>
</organism>
<proteinExistence type="predicted"/>
<name>A0A966DS22_9SPHI</name>
<reference evidence="2" key="1">
    <citation type="submission" date="2020-01" db="EMBL/GenBank/DDBJ databases">
        <authorList>
            <person name="Seo Y.L."/>
        </authorList>
    </citation>
    <scope>NUCLEOTIDE SEQUENCE</scope>
    <source>
        <strain evidence="2">R11</strain>
    </source>
</reference>
<protein>
    <submittedName>
        <fullName evidence="2">NAD(P)H-binding protein</fullName>
    </submittedName>
</protein>
<keyword evidence="3" id="KW-1185">Reference proteome</keyword>
<comment type="caution">
    <text evidence="2">The sequence shown here is derived from an EMBL/GenBank/DDBJ whole genome shotgun (WGS) entry which is preliminary data.</text>
</comment>
<dbReference type="Pfam" id="PF13460">
    <property type="entry name" value="NAD_binding_10"/>
    <property type="match status" value="1"/>
</dbReference>
<dbReference type="InterPro" id="IPR036291">
    <property type="entry name" value="NAD(P)-bd_dom_sf"/>
</dbReference>
<evidence type="ECO:0000313" key="2">
    <source>
        <dbReference type="EMBL" id="NCD69115.1"/>
    </source>
</evidence>
<dbReference type="Proteomes" id="UP000638732">
    <property type="component" value="Unassembled WGS sequence"/>
</dbReference>
<sequence>MESIKNNTPLNIMVFGAAGGIGRHCVEIALAKGHLVTAVLRTPSKLALTHPNLQLVKGDVTNPASFKDHLEGKDAVISTIGVNGGFGKDKPTTLYSLGAQNILASMEHTGANRAFFISASALEVSPVVPFFVRLLIKYVVQKLLKHMYEDLRRMETIIKQSAINWTIMRPPQLTDQPLTENYRVAINEYLKNGLKISRADLAHFIITSIDEPVTFKAIVETAY</sequence>
<gene>
    <name evidence="2" type="ORF">GSY63_07085</name>
</gene>
<dbReference type="EMBL" id="WWEO01000040">
    <property type="protein sequence ID" value="NCD69115.1"/>
    <property type="molecule type" value="Genomic_DNA"/>
</dbReference>
<dbReference type="PANTHER" id="PTHR43355">
    <property type="entry name" value="FLAVIN REDUCTASE (NADPH)"/>
    <property type="match status" value="1"/>
</dbReference>
<evidence type="ECO:0000259" key="1">
    <source>
        <dbReference type="Pfam" id="PF13460"/>
    </source>
</evidence>
<dbReference type="InterPro" id="IPR016040">
    <property type="entry name" value="NAD(P)-bd_dom"/>
</dbReference>
<reference evidence="2" key="2">
    <citation type="submission" date="2020-10" db="EMBL/GenBank/DDBJ databases">
        <title>Mucilaginibacter sp. nov., isolated from soil.</title>
        <authorList>
            <person name="Jeon C.O."/>
        </authorList>
    </citation>
    <scope>NUCLEOTIDE SEQUENCE</scope>
    <source>
        <strain evidence="2">R11</strain>
    </source>
</reference>
<dbReference type="GO" id="GO:0042602">
    <property type="term" value="F:riboflavin reductase (NADPH) activity"/>
    <property type="evidence" value="ECO:0007669"/>
    <property type="project" value="TreeGrafter"/>
</dbReference>
<dbReference type="PANTHER" id="PTHR43355:SF2">
    <property type="entry name" value="FLAVIN REDUCTASE (NADPH)"/>
    <property type="match status" value="1"/>
</dbReference>
<dbReference type="GO" id="GO:0004074">
    <property type="term" value="F:biliverdin reductase [NAD(P)H] activity"/>
    <property type="evidence" value="ECO:0007669"/>
    <property type="project" value="TreeGrafter"/>
</dbReference>
<accession>A0A966DS22</accession>
<dbReference type="RefSeq" id="WP_166585094.1">
    <property type="nucleotide sequence ID" value="NZ_WWEO01000040.1"/>
</dbReference>